<dbReference type="KEGG" id="csb:CLSA_c39530"/>
<dbReference type="OrthoDB" id="757934at2"/>
<proteinExistence type="predicted"/>
<gene>
    <name evidence="1" type="ORF">CLSA_c39530</name>
</gene>
<dbReference type="eggNOG" id="COG0859">
    <property type="taxonomic scope" value="Bacteria"/>
</dbReference>
<accession>U5MWM4</accession>
<dbReference type="AlphaFoldDB" id="U5MWM4"/>
<sequence>MKKLIFYAHDPGSYDVVYPVFKEFNSKDLFDCELFCEGPAGKINNKYKSNLGYVVNKVNEYIEKGILLGFISGRNWGIDYELQAINICKKFDIKTFVILDYWNSYVLKLNNSSRDVISPDFYIMMDQIAKNEAIEEGISEKIINILGHPGLDKFVSYNMENNANRETNGKILVISQPLSKIYGDTLGYTEEKVIEDCIKAKNWVNGITLDIKFHPKDDLMFIEKYKKEAIEGDLTEIIPNYDLVIGMSSMGLLHAVLMGNTAISYQPNLRNKDFCITNKLGITPLITKYEDLVTLFENLNNRSVSGNNNILKRYIWSDGKSTKRVCDFINNKLQ</sequence>
<dbReference type="Proteomes" id="UP000017118">
    <property type="component" value="Chromosome"/>
</dbReference>
<dbReference type="RefSeq" id="WP_022749235.1">
    <property type="nucleotide sequence ID" value="NC_022571.1"/>
</dbReference>
<evidence type="ECO:0000313" key="1">
    <source>
        <dbReference type="EMBL" id="AGX44913.1"/>
    </source>
</evidence>
<name>U5MWM4_CLOSA</name>
<dbReference type="SUPFAM" id="SSF53756">
    <property type="entry name" value="UDP-Glycosyltransferase/glycogen phosphorylase"/>
    <property type="match status" value="1"/>
</dbReference>
<dbReference type="PATRIC" id="fig|1345695.10.peg.2782"/>
<organism evidence="1 2">
    <name type="scientific">Clostridium saccharobutylicum DSM 13864</name>
    <dbReference type="NCBI Taxonomy" id="1345695"/>
    <lineage>
        <taxon>Bacteria</taxon>
        <taxon>Bacillati</taxon>
        <taxon>Bacillota</taxon>
        <taxon>Clostridia</taxon>
        <taxon>Eubacteriales</taxon>
        <taxon>Clostridiaceae</taxon>
        <taxon>Clostridium</taxon>
    </lineage>
</organism>
<dbReference type="GeneID" id="55476250"/>
<evidence type="ECO:0000313" key="2">
    <source>
        <dbReference type="Proteomes" id="UP000017118"/>
    </source>
</evidence>
<dbReference type="EMBL" id="CP006721">
    <property type="protein sequence ID" value="AGX44913.1"/>
    <property type="molecule type" value="Genomic_DNA"/>
</dbReference>
<keyword evidence="2" id="KW-1185">Reference proteome</keyword>
<reference evidence="1 2" key="1">
    <citation type="journal article" date="2013" name="Genome Announc.">
        <title>Complete Genome Sequence of the Solvent Producer Clostridium saccharobutylicum NCP262 (DSM 13864).</title>
        <authorList>
            <person name="Poehlein A."/>
            <person name="Hartwich K."/>
            <person name="Krabben P."/>
            <person name="Ehrenreich A."/>
            <person name="Liebl W."/>
            <person name="Durre P."/>
            <person name="Gottschalk G."/>
            <person name="Daniel R."/>
        </authorList>
    </citation>
    <scope>NUCLEOTIDE SEQUENCE [LARGE SCALE GENOMIC DNA]</scope>
    <source>
        <strain evidence="1">DSM 13864</strain>
    </source>
</reference>
<dbReference type="HOGENOM" id="CLU_723010_0_0_9"/>
<protein>
    <submittedName>
        <fullName evidence="1">Uncharacterized protein</fullName>
    </submittedName>
</protein>